<dbReference type="InterPro" id="IPR013766">
    <property type="entry name" value="Thioredoxin_domain"/>
</dbReference>
<feature type="domain" description="Thioredoxin" evidence="1">
    <location>
        <begin position="1"/>
        <end position="139"/>
    </location>
</feature>
<sequence length="148" mass="16969">MSEVEKADFLTLLIVYRGYHCPVCKSYIPQLDKMRIQFEEMGVQVIAASSDSKERAEQTVEEWEINELKVGYGLSIEKAREFGLYISKGIKEEEPEIFSEPGLFLIKLDRPLYAAAIQTMPFARPNLRELLQGLQFVKQSDYLARGEA</sequence>
<dbReference type="InterPro" id="IPR000866">
    <property type="entry name" value="AhpC/TSA"/>
</dbReference>
<evidence type="ECO:0000313" key="2">
    <source>
        <dbReference type="EMBL" id="MFD3002101.1"/>
    </source>
</evidence>
<accession>A0ABW6BWZ9</accession>
<gene>
    <name evidence="2" type="ORF">ACFS7Z_17145</name>
</gene>
<dbReference type="EMBL" id="JBHUOX010000013">
    <property type="protein sequence ID" value="MFD3002101.1"/>
    <property type="molecule type" value="Genomic_DNA"/>
</dbReference>
<dbReference type="InterPro" id="IPR036249">
    <property type="entry name" value="Thioredoxin-like_sf"/>
</dbReference>
<dbReference type="Proteomes" id="UP001597641">
    <property type="component" value="Unassembled WGS sequence"/>
</dbReference>
<proteinExistence type="predicted"/>
<keyword evidence="3" id="KW-1185">Reference proteome</keyword>
<dbReference type="SUPFAM" id="SSF52833">
    <property type="entry name" value="Thioredoxin-like"/>
    <property type="match status" value="1"/>
</dbReference>
<comment type="caution">
    <text evidence="2">The sequence shown here is derived from an EMBL/GenBank/DDBJ whole genome shotgun (WGS) entry which is preliminary data.</text>
</comment>
<name>A0ABW6BWZ9_9BACT</name>
<evidence type="ECO:0000259" key="1">
    <source>
        <dbReference type="PROSITE" id="PS51352"/>
    </source>
</evidence>
<dbReference type="PROSITE" id="PS51352">
    <property type="entry name" value="THIOREDOXIN_2"/>
    <property type="match status" value="1"/>
</dbReference>
<dbReference type="Pfam" id="PF00578">
    <property type="entry name" value="AhpC-TSA"/>
    <property type="match status" value="1"/>
</dbReference>
<reference evidence="3" key="1">
    <citation type="journal article" date="2019" name="Int. J. Syst. Evol. Microbiol.">
        <title>The Global Catalogue of Microorganisms (GCM) 10K type strain sequencing project: providing services to taxonomists for standard genome sequencing and annotation.</title>
        <authorList>
            <consortium name="The Broad Institute Genomics Platform"/>
            <consortium name="The Broad Institute Genome Sequencing Center for Infectious Disease"/>
            <person name="Wu L."/>
            <person name="Ma J."/>
        </authorList>
    </citation>
    <scope>NUCLEOTIDE SEQUENCE [LARGE SCALE GENOMIC DNA]</scope>
    <source>
        <strain evidence="3">KCTC 23984</strain>
    </source>
</reference>
<organism evidence="2 3">
    <name type="scientific">Pontibacter toksunensis</name>
    <dbReference type="NCBI Taxonomy" id="1332631"/>
    <lineage>
        <taxon>Bacteria</taxon>
        <taxon>Pseudomonadati</taxon>
        <taxon>Bacteroidota</taxon>
        <taxon>Cytophagia</taxon>
        <taxon>Cytophagales</taxon>
        <taxon>Hymenobacteraceae</taxon>
        <taxon>Pontibacter</taxon>
    </lineage>
</organism>
<dbReference type="Gene3D" id="3.40.30.10">
    <property type="entry name" value="Glutaredoxin"/>
    <property type="match status" value="1"/>
</dbReference>
<evidence type="ECO:0000313" key="3">
    <source>
        <dbReference type="Proteomes" id="UP001597641"/>
    </source>
</evidence>
<protein>
    <submittedName>
        <fullName evidence="2">Redoxin domain-containing protein</fullName>
    </submittedName>
</protein>
<dbReference type="RefSeq" id="WP_377487231.1">
    <property type="nucleotide sequence ID" value="NZ_JBHUOX010000013.1"/>
</dbReference>